<dbReference type="AlphaFoldDB" id="E3TGI9"/>
<evidence type="ECO:0000256" key="14">
    <source>
        <dbReference type="PIRSR" id="PIRSR005096-1"/>
    </source>
</evidence>
<proteinExistence type="evidence at transcript level"/>
<sequence length="353" mass="38793">MSEVKKDVLALVSGQRSVEKWTLRSKSVSVEIISLGCVIAAIRTLDRKGQSADIVLGFGDLESYLTNSRYFGAVVGRVANRIAKGQFVIEGKVYNLAINNGPNSLHGGIRGFDKAVWSCEPVPNGVRLSHMSPNGDEGYPGNLKVSVTYTLEENTLSVQYCAQTDQTTPINLTNHSYFNLAGQGAPDIYDHEVSISAEAYLPVDDNMIPTGEIRPVENSLFDLRKSVLLGSRLKELPGPGFDHNFCLWLPGQHKQEMKCARVVHPGTGRVLELSTTQPGVQFYTSNFLDGTVGGKEGTSYPKHSAFCLETQNWPDAVNQPQFPEALLRPGEEYTHTTRFTFSVVSDINIHKTD</sequence>
<dbReference type="InterPro" id="IPR015443">
    <property type="entry name" value="Aldose_1-epimerase"/>
</dbReference>
<dbReference type="KEGG" id="ipu:100528808"/>
<evidence type="ECO:0000256" key="8">
    <source>
        <dbReference type="ARBA" id="ARBA00022490"/>
    </source>
</evidence>
<evidence type="ECO:0000313" key="19">
    <source>
        <dbReference type="RefSeq" id="NP_001188007.1"/>
    </source>
</evidence>
<dbReference type="GO" id="GO:0033499">
    <property type="term" value="P:galactose catabolic process via UDP-galactose, Leloir pathway"/>
    <property type="evidence" value="ECO:0007669"/>
    <property type="project" value="TreeGrafter"/>
</dbReference>
<dbReference type="OrthoDB" id="274691at2759"/>
<dbReference type="SUPFAM" id="SSF74650">
    <property type="entry name" value="Galactose mutarotase-like"/>
    <property type="match status" value="1"/>
</dbReference>
<dbReference type="EC" id="5.1.3.3" evidence="13"/>
<evidence type="ECO:0000256" key="6">
    <source>
        <dbReference type="ARBA" id="ARBA00006206"/>
    </source>
</evidence>
<reference evidence="19" key="2">
    <citation type="journal article" date="2016" name="Biol. Reprod.">
        <title>Transcriptome Display During Testicular Differentiation of Channel Catfish (Ictalurus punctatus) as Revealed by RNA-Seq Analysis.</title>
        <authorList>
            <person name="Zeng Q."/>
            <person name="Liu S."/>
            <person name="Yao J."/>
            <person name="Zhang Y."/>
            <person name="Yuan Z."/>
            <person name="Jiang C."/>
            <person name="Chen A."/>
            <person name="Fu Q."/>
            <person name="Su B."/>
            <person name="Dunham R."/>
            <person name="Liu Z."/>
        </authorList>
    </citation>
    <scope>NUCLEOTIDE SEQUENCE</scope>
</reference>
<comment type="subunit">
    <text evidence="7 13">Monomer.</text>
</comment>
<dbReference type="RefSeq" id="NP_001188007.1">
    <property type="nucleotide sequence ID" value="NM_001201078.1"/>
</dbReference>
<dbReference type="CDD" id="cd09019">
    <property type="entry name" value="galactose_mutarotase_like"/>
    <property type="match status" value="1"/>
</dbReference>
<keyword evidence="11 13" id="KW-0119">Carbohydrate metabolism</keyword>
<evidence type="ECO:0000256" key="9">
    <source>
        <dbReference type="ARBA" id="ARBA00022553"/>
    </source>
</evidence>
<dbReference type="PANTHER" id="PTHR10091">
    <property type="entry name" value="ALDOSE-1-EPIMERASE"/>
    <property type="match status" value="1"/>
</dbReference>
<dbReference type="GO" id="GO:0005737">
    <property type="term" value="C:cytoplasm"/>
    <property type="evidence" value="ECO:0007669"/>
    <property type="project" value="UniProtKB-SubCell"/>
</dbReference>
<dbReference type="STRING" id="7998.ENSIPUP00000003623"/>
<dbReference type="InterPro" id="IPR011013">
    <property type="entry name" value="Gal_mutarotase_sf_dom"/>
</dbReference>
<keyword evidence="18" id="KW-1185">Reference proteome</keyword>
<protein>
    <recommendedName>
        <fullName evidence="13">Aldose 1-epimerase</fullName>
        <ecNumber evidence="13">5.1.3.3</ecNumber>
    </recommendedName>
</protein>
<feature type="active site" description="Proton acceptor" evidence="14">
    <location>
        <position position="309"/>
    </location>
</feature>
<dbReference type="InterPro" id="IPR047215">
    <property type="entry name" value="Galactose_mutarotase-like"/>
</dbReference>
<dbReference type="UniPathway" id="UPA00242"/>
<evidence type="ECO:0000256" key="2">
    <source>
        <dbReference type="ARBA" id="ARBA00001712"/>
    </source>
</evidence>
<reference evidence="18" key="3">
    <citation type="journal article" date="2016" name="Nat. Commun.">
        <title>The channel catfish genome sequence provides insights into the evolution of scale formation in teleosts.</title>
        <authorList>
            <person name="Liu Z."/>
            <person name="Liu S."/>
            <person name="Yao J."/>
            <person name="Bao L."/>
            <person name="Zhang J."/>
            <person name="Li Y."/>
            <person name="Jiang C."/>
            <person name="Sun L."/>
            <person name="Wang R."/>
            <person name="Zhang Y."/>
            <person name="Zhou T."/>
            <person name="Zeng Q."/>
            <person name="Fu Q."/>
            <person name="Gao S."/>
            <person name="Li N."/>
            <person name="Koren S."/>
            <person name="Jiang Y."/>
            <person name="Zimin A."/>
            <person name="Xu P."/>
            <person name="Phillippy A.M."/>
            <person name="Geng X."/>
            <person name="Song L."/>
            <person name="Sun F."/>
            <person name="Li C."/>
            <person name="Wang X."/>
            <person name="Chen A."/>
            <person name="Jin Y."/>
            <person name="Yuan Z."/>
            <person name="Yang Y."/>
            <person name="Tan S."/>
            <person name="Peatman E."/>
            <person name="Lu J."/>
            <person name="Qin Z."/>
            <person name="Dunham R."/>
            <person name="Li Z."/>
            <person name="Sonstegard T."/>
            <person name="Feng J."/>
            <person name="Danzmann R.G."/>
            <person name="Schroeder S."/>
            <person name="Scheffler B."/>
            <person name="Duke M.V."/>
            <person name="Ballard L."/>
            <person name="Kucuktas H."/>
            <person name="Kaltenboeck L."/>
            <person name="Liu H."/>
            <person name="Armbruster J."/>
            <person name="Xie Y."/>
            <person name="Kirby M.L."/>
            <person name="Tian Y."/>
            <person name="Flanagan M.E."/>
            <person name="Mu W."/>
            <person name="Waldbieser G.C."/>
        </authorList>
    </citation>
    <scope>NUCLEOTIDE SEQUENCE [LARGE SCALE GENOMIC DNA]</scope>
    <source>
        <strain evidence="18">SDA103</strain>
    </source>
</reference>
<comment type="function">
    <text evidence="12">Mutarotase that catalyzes the interconversion of beta-D-galactose and alpha-D-galactose during galactose metabolism. Beta-D-galactose is metabolized in the liver into glucose 1-phosphate, the primary metabolic fuel, by the action of four enzymes that constitute the Leloir pathway: GALM, GALK1 (galactokinase), GALT (galactose-1-phosphate uridylyltransferase) and GALE (UDP-galactose-4'-epimerase). Involved in the maintenance of the equilibrium between the beta- and alpha-anomers of galactose, therefore ensuring a sufficient supply of the alpha-anomer for GALK1. Also active on D-glucose although shows a preference for galactose over glucose.</text>
</comment>
<keyword evidence="9" id="KW-0597">Phosphoprotein</keyword>
<feature type="active site" description="Proton donor" evidence="14">
    <location>
        <position position="175"/>
    </location>
</feature>
<evidence type="ECO:0000256" key="15">
    <source>
        <dbReference type="PIRSR" id="PIRSR005096-2"/>
    </source>
</evidence>
<comment type="pathway">
    <text evidence="5 13">Carbohydrate metabolism; hexose metabolism.</text>
</comment>
<feature type="binding site" evidence="16">
    <location>
        <begin position="175"/>
        <end position="177"/>
    </location>
    <ligand>
        <name>beta-D-galactose</name>
        <dbReference type="ChEBI" id="CHEBI:27667"/>
    </ligand>
</feature>
<reference evidence="17 19" key="1">
    <citation type="journal article" date="2010" name="PLoS ONE">
        <title>Identification and characterization of full-length cDNAs in channel catfish (Ictalurus punctatus) and blue catfish (Ictalurus furcatus).</title>
        <authorList>
            <person name="Chen F."/>
            <person name="Lee Y."/>
            <person name="Jiang Y."/>
            <person name="Wang S."/>
            <person name="Peatman E."/>
            <person name="Abernathy J."/>
            <person name="Liu H."/>
            <person name="Liu S."/>
            <person name="Kucuktas H."/>
            <person name="Ke C."/>
            <person name="Liu Z."/>
        </authorList>
    </citation>
    <scope>NUCLEOTIDE SEQUENCE</scope>
</reference>
<dbReference type="UniPathway" id="UPA00214"/>
<evidence type="ECO:0000256" key="16">
    <source>
        <dbReference type="PIRSR" id="PIRSR005096-3"/>
    </source>
</evidence>
<dbReference type="InterPro" id="IPR018052">
    <property type="entry name" value="Ald1_epimerase_CS"/>
</dbReference>
<accession>E3TGI9</accession>
<evidence type="ECO:0000256" key="11">
    <source>
        <dbReference type="ARBA" id="ARBA00023277"/>
    </source>
</evidence>
<dbReference type="CTD" id="130589"/>
<comment type="catalytic activity">
    <reaction evidence="1 13">
        <text>alpha-D-glucose = beta-D-glucose</text>
        <dbReference type="Rhea" id="RHEA:10264"/>
        <dbReference type="ChEBI" id="CHEBI:15903"/>
        <dbReference type="ChEBI" id="CHEBI:17925"/>
        <dbReference type="EC" id="5.1.3.3"/>
    </reaction>
</comment>
<keyword evidence="10 13" id="KW-0413">Isomerase</keyword>
<dbReference type="GO" id="GO:0006006">
    <property type="term" value="P:glucose metabolic process"/>
    <property type="evidence" value="ECO:0007669"/>
    <property type="project" value="TreeGrafter"/>
</dbReference>
<dbReference type="NCBIfam" id="NF008277">
    <property type="entry name" value="PRK11055.1"/>
    <property type="match status" value="1"/>
</dbReference>
<feature type="binding site" evidence="15">
    <location>
        <position position="242"/>
    </location>
    <ligand>
        <name>beta-D-galactose</name>
        <dbReference type="ChEBI" id="CHEBI:27667"/>
    </ligand>
</feature>
<comment type="pathway">
    <text evidence="4">Carbohydrate metabolism; galactose metabolism.</text>
</comment>
<evidence type="ECO:0000256" key="4">
    <source>
        <dbReference type="ARBA" id="ARBA00004947"/>
    </source>
</evidence>
<dbReference type="InterPro" id="IPR014718">
    <property type="entry name" value="GH-type_carb-bd"/>
</dbReference>
<dbReference type="GO" id="GO:0004034">
    <property type="term" value="F:aldose 1-epimerase activity"/>
    <property type="evidence" value="ECO:0007669"/>
    <property type="project" value="UniProtKB-EC"/>
</dbReference>
<dbReference type="PROSITE" id="PS00545">
    <property type="entry name" value="ALDOSE_1_EPIMERASE"/>
    <property type="match status" value="1"/>
</dbReference>
<evidence type="ECO:0000256" key="13">
    <source>
        <dbReference type="PIRNR" id="PIRNR005096"/>
    </source>
</evidence>
<dbReference type="Gene3D" id="2.70.98.10">
    <property type="match status" value="1"/>
</dbReference>
<dbReference type="GO" id="GO:0030246">
    <property type="term" value="F:carbohydrate binding"/>
    <property type="evidence" value="ECO:0007669"/>
    <property type="project" value="InterPro"/>
</dbReference>
<evidence type="ECO:0000313" key="17">
    <source>
        <dbReference type="EMBL" id="ADO29425.1"/>
    </source>
</evidence>
<comment type="subcellular location">
    <subcellularLocation>
        <location evidence="3">Cytoplasm</location>
    </subcellularLocation>
</comment>
<dbReference type="GeneTree" id="ENSGT00510000047589"/>
<comment type="catalytic activity">
    <reaction evidence="2">
        <text>alpha-D-galactose = beta-D-galactose</text>
        <dbReference type="Rhea" id="RHEA:28675"/>
        <dbReference type="ChEBI" id="CHEBI:27667"/>
        <dbReference type="ChEBI" id="CHEBI:28061"/>
        <dbReference type="EC" id="5.1.3.3"/>
    </reaction>
    <physiologicalReaction direction="right-to-left" evidence="2">
        <dbReference type="Rhea" id="RHEA:28677"/>
    </physiologicalReaction>
</comment>
<comment type="similarity">
    <text evidence="6 13">Belongs to the aldose epimerase family.</text>
</comment>
<evidence type="ECO:0000256" key="5">
    <source>
        <dbReference type="ARBA" id="ARBA00005028"/>
    </source>
</evidence>
<evidence type="ECO:0000256" key="10">
    <source>
        <dbReference type="ARBA" id="ARBA00023235"/>
    </source>
</evidence>
<dbReference type="PIRSF" id="PIRSF005096">
    <property type="entry name" value="GALM"/>
    <property type="match status" value="1"/>
</dbReference>
<dbReference type="GeneID" id="100528808"/>
<name>E3TGI9_ICTPU</name>
<dbReference type="PANTHER" id="PTHR10091:SF0">
    <property type="entry name" value="GALACTOSE MUTAROTASE"/>
    <property type="match status" value="1"/>
</dbReference>
<dbReference type="Proteomes" id="UP000221080">
    <property type="component" value="Chromosome 3"/>
</dbReference>
<evidence type="ECO:0000256" key="1">
    <source>
        <dbReference type="ARBA" id="ARBA00001614"/>
    </source>
</evidence>
<dbReference type="EMBL" id="GU589475">
    <property type="protein sequence ID" value="ADO29425.1"/>
    <property type="molecule type" value="mRNA"/>
</dbReference>
<dbReference type="FunFam" id="2.70.98.10:FF:000003">
    <property type="entry name" value="Aldose 1-epimerase"/>
    <property type="match status" value="1"/>
</dbReference>
<evidence type="ECO:0000313" key="18">
    <source>
        <dbReference type="Proteomes" id="UP000221080"/>
    </source>
</evidence>
<feature type="binding site" evidence="16">
    <location>
        <begin position="80"/>
        <end position="81"/>
    </location>
    <ligand>
        <name>beta-D-galactose</name>
        <dbReference type="ChEBI" id="CHEBI:27667"/>
    </ligand>
</feature>
<evidence type="ECO:0000256" key="7">
    <source>
        <dbReference type="ARBA" id="ARBA00011245"/>
    </source>
</evidence>
<dbReference type="InterPro" id="IPR008183">
    <property type="entry name" value="Aldose_1/G6P_1-epimerase"/>
</dbReference>
<reference evidence="19" key="4">
    <citation type="submission" date="2025-04" db="UniProtKB">
        <authorList>
            <consortium name="RefSeq"/>
        </authorList>
    </citation>
    <scope>IDENTIFICATION</scope>
</reference>
<evidence type="ECO:0000256" key="3">
    <source>
        <dbReference type="ARBA" id="ARBA00004496"/>
    </source>
</evidence>
<organism evidence="17">
    <name type="scientific">Ictalurus punctatus</name>
    <name type="common">Channel catfish</name>
    <name type="synonym">Silurus punctatus</name>
    <dbReference type="NCBI Taxonomy" id="7998"/>
    <lineage>
        <taxon>Eukaryota</taxon>
        <taxon>Metazoa</taxon>
        <taxon>Chordata</taxon>
        <taxon>Craniata</taxon>
        <taxon>Vertebrata</taxon>
        <taxon>Euteleostomi</taxon>
        <taxon>Actinopterygii</taxon>
        <taxon>Neopterygii</taxon>
        <taxon>Teleostei</taxon>
        <taxon>Ostariophysi</taxon>
        <taxon>Siluriformes</taxon>
        <taxon>Ictaluridae</taxon>
        <taxon>Ictalurus</taxon>
    </lineage>
</organism>
<gene>
    <name evidence="17" type="primary">GALM</name>
    <name evidence="19" type="synonym">galm</name>
</gene>
<evidence type="ECO:0000256" key="12">
    <source>
        <dbReference type="ARBA" id="ARBA00045743"/>
    </source>
</evidence>
<dbReference type="OMA" id="IYHHISR"/>
<dbReference type="Pfam" id="PF01263">
    <property type="entry name" value="Aldose_epim"/>
    <property type="match status" value="1"/>
</dbReference>
<keyword evidence="8" id="KW-0963">Cytoplasm</keyword>